<feature type="domain" description="Outer membrane protein assembly factor BamE" evidence="5">
    <location>
        <begin position="35"/>
        <end position="102"/>
    </location>
</feature>
<organism evidence="6 7">
    <name type="scientific">Candidatus Schmidhempelia bombi str. Bimp</name>
    <dbReference type="NCBI Taxonomy" id="1387197"/>
    <lineage>
        <taxon>Bacteria</taxon>
        <taxon>Pseudomonadati</taxon>
        <taxon>Pseudomonadota</taxon>
        <taxon>Gammaproteobacteria</taxon>
        <taxon>Orbales</taxon>
        <taxon>Orbaceae</taxon>
        <taxon>Candidatus Schmidhempelia</taxon>
    </lineage>
</organism>
<evidence type="ECO:0000256" key="3">
    <source>
        <dbReference type="ARBA" id="ARBA00023237"/>
    </source>
</evidence>
<dbReference type="GO" id="GO:1990063">
    <property type="term" value="C:Bam protein complex"/>
    <property type="evidence" value="ECO:0007669"/>
    <property type="project" value="TreeGrafter"/>
</dbReference>
<dbReference type="PANTHER" id="PTHR37482">
    <property type="entry name" value="OUTER MEMBRANE PROTEIN ASSEMBLY FACTOR BAME"/>
    <property type="match status" value="1"/>
</dbReference>
<comment type="subunit">
    <text evidence="4">Part of the Bam complex.</text>
</comment>
<dbReference type="Proteomes" id="UP000506160">
    <property type="component" value="Unassembled WGS sequence"/>
</dbReference>
<keyword evidence="3 4" id="KW-0998">Cell outer membrane</keyword>
<keyword evidence="4" id="KW-0564">Palmitate</keyword>
<comment type="function">
    <text evidence="4">Part of the outer membrane protein assembly complex, which is involved in assembly and insertion of beta-barrel proteins into the outer membrane.</text>
</comment>
<comment type="similarity">
    <text evidence="4">Belongs to the BamE family.</text>
</comment>
<name>A0AB94IF82_9GAMM</name>
<reference evidence="6 7" key="1">
    <citation type="journal article" date="2014" name="Appl. Environ. Microbiol.">
        <title>Genomic features of a bumble bee symbiont reflect its host environment.</title>
        <authorList>
            <person name="Martinson V.G."/>
            <person name="Magoc T."/>
            <person name="Koch H."/>
            <person name="Salzberg S.L."/>
            <person name="Moran N.A."/>
        </authorList>
    </citation>
    <scope>NUCLEOTIDE SEQUENCE [LARGE SCALE GENOMIC DNA]</scope>
    <source>
        <strain evidence="6 7">Bimp</strain>
    </source>
</reference>
<dbReference type="InterPro" id="IPR026592">
    <property type="entry name" value="BamE"/>
</dbReference>
<gene>
    <name evidence="4 6" type="primary">bamE</name>
    <name evidence="6" type="ORF">O970_00240</name>
</gene>
<keyword evidence="7" id="KW-1185">Reference proteome</keyword>
<dbReference type="PANTHER" id="PTHR37482:SF1">
    <property type="entry name" value="OUTER MEMBRANE PROTEIN ASSEMBLY FACTOR BAME"/>
    <property type="match status" value="1"/>
</dbReference>
<dbReference type="Pfam" id="PF04355">
    <property type="entry name" value="BamE"/>
    <property type="match status" value="1"/>
</dbReference>
<evidence type="ECO:0000256" key="1">
    <source>
        <dbReference type="ARBA" id="ARBA00022729"/>
    </source>
</evidence>
<dbReference type="HAMAP" id="MF_00925">
    <property type="entry name" value="OM_assembly_BamE"/>
    <property type="match status" value="1"/>
</dbReference>
<comment type="caution">
    <text evidence="6">The sequence shown here is derived from an EMBL/GenBank/DDBJ whole genome shotgun (WGS) entry which is preliminary data.</text>
</comment>
<accession>A0AB94IF82</accession>
<evidence type="ECO:0000313" key="6">
    <source>
        <dbReference type="EMBL" id="TEA28170.1"/>
    </source>
</evidence>
<dbReference type="PROSITE" id="PS51257">
    <property type="entry name" value="PROKAR_LIPOPROTEIN"/>
    <property type="match status" value="1"/>
</dbReference>
<proteinExistence type="inferred from homology"/>
<evidence type="ECO:0000259" key="5">
    <source>
        <dbReference type="Pfam" id="PF04355"/>
    </source>
</evidence>
<dbReference type="NCBIfam" id="NF008585">
    <property type="entry name" value="PRK11548.1"/>
    <property type="match status" value="1"/>
</dbReference>
<dbReference type="EMBL" id="AWGA01000006">
    <property type="protein sequence ID" value="TEA28170.1"/>
    <property type="molecule type" value="Genomic_DNA"/>
</dbReference>
<keyword evidence="1 4" id="KW-0732">Signal</keyword>
<dbReference type="GO" id="GO:0043165">
    <property type="term" value="P:Gram-negative-bacterium-type cell outer membrane assembly"/>
    <property type="evidence" value="ECO:0007669"/>
    <property type="project" value="UniProtKB-UniRule"/>
</dbReference>
<dbReference type="InterPro" id="IPR037873">
    <property type="entry name" value="BamE-like"/>
</dbReference>
<dbReference type="RefSeq" id="WP_024495190.1">
    <property type="nucleotide sequence ID" value="NZ_AWGA01000006.1"/>
</dbReference>
<evidence type="ECO:0000256" key="4">
    <source>
        <dbReference type="HAMAP-Rule" id="MF_00925"/>
    </source>
</evidence>
<protein>
    <recommendedName>
        <fullName evidence="4">Outer membrane protein assembly factor BamE</fullName>
    </recommendedName>
</protein>
<evidence type="ECO:0000313" key="7">
    <source>
        <dbReference type="Proteomes" id="UP000506160"/>
    </source>
</evidence>
<keyword evidence="2 4" id="KW-0472">Membrane</keyword>
<dbReference type="GO" id="GO:0030674">
    <property type="term" value="F:protein-macromolecule adaptor activity"/>
    <property type="evidence" value="ECO:0007669"/>
    <property type="project" value="TreeGrafter"/>
</dbReference>
<evidence type="ECO:0000256" key="2">
    <source>
        <dbReference type="ARBA" id="ARBA00023136"/>
    </source>
</evidence>
<dbReference type="AlphaFoldDB" id="A0AB94IF82"/>
<comment type="subcellular location">
    <subcellularLocation>
        <location evidence="4">Cell outer membrane</location>
        <topology evidence="4">Lipid-anchor</topology>
    </subcellularLocation>
</comment>
<dbReference type="Gene3D" id="3.30.1450.10">
    <property type="match status" value="1"/>
</dbReference>
<sequence length="112" mass="12966">MRFSKYLIVATLTTVFLSGCSFFEYIIYRPDINQGNYMTETETSKLQVGQTKQQVLYIMGTPMLKSAFGDNVWYYVLRENPHHGHVNQTTYTLTFNNSDVLIDIKSDTLPHN</sequence>
<dbReference type="InterPro" id="IPR007450">
    <property type="entry name" value="BamE_dom"/>
</dbReference>
<keyword evidence="4" id="KW-0449">Lipoprotein</keyword>
<dbReference type="GO" id="GO:0051205">
    <property type="term" value="P:protein insertion into membrane"/>
    <property type="evidence" value="ECO:0007669"/>
    <property type="project" value="UniProtKB-UniRule"/>
</dbReference>